<dbReference type="Pfam" id="PF22014">
    <property type="entry name" value="DUF6932"/>
    <property type="match status" value="1"/>
</dbReference>
<dbReference type="RefSeq" id="WP_010484786.1">
    <property type="nucleotide sequence ID" value="NZ_AJLO02000016.1"/>
</dbReference>
<protein>
    <recommendedName>
        <fullName evidence="3">Polymerase nucleotidyl transferase domain-containing protein</fullName>
    </recommendedName>
</protein>
<name>A0A0L8ABK7_9GAMM</name>
<gene>
    <name evidence="1" type="ORF">W7K_08090</name>
</gene>
<dbReference type="AlphaFoldDB" id="A0A0L8ABK7"/>
<sequence>MAKQDFTPLFAAGFHDMDWPGLVASCLTPFPTSMARHTLCTQLADFMSELRSMGLTGKLWIDGSFVTAKPDPGDVDLLFVPDPDCEDAIAAHLTEIDALFMLHGAKKRYNCHAFIADASSTDALAYWRGLFGFCHDNVTPKGLLVLSL</sequence>
<comment type="caution">
    <text evidence="1">The sequence shown here is derived from an EMBL/GenBank/DDBJ whole genome shotgun (WGS) entry which is preliminary data.</text>
</comment>
<evidence type="ECO:0000313" key="1">
    <source>
        <dbReference type="EMBL" id="KOE99778.1"/>
    </source>
</evidence>
<proteinExistence type="predicted"/>
<evidence type="ECO:0000313" key="2">
    <source>
        <dbReference type="Proteomes" id="UP000036890"/>
    </source>
</evidence>
<evidence type="ECO:0008006" key="3">
    <source>
        <dbReference type="Google" id="ProtNLM"/>
    </source>
</evidence>
<dbReference type="EMBL" id="AJLO02000016">
    <property type="protein sequence ID" value="KOE99778.1"/>
    <property type="molecule type" value="Genomic_DNA"/>
</dbReference>
<dbReference type="OrthoDB" id="7842083at2"/>
<organism evidence="1 2">
    <name type="scientific">Stenotrophomonas geniculata N1</name>
    <dbReference type="NCBI Taxonomy" id="1167641"/>
    <lineage>
        <taxon>Bacteria</taxon>
        <taxon>Pseudomonadati</taxon>
        <taxon>Pseudomonadota</taxon>
        <taxon>Gammaproteobacteria</taxon>
        <taxon>Lysobacterales</taxon>
        <taxon>Lysobacteraceae</taxon>
        <taxon>Stenotrophomonas</taxon>
    </lineage>
</organism>
<dbReference type="Proteomes" id="UP000036890">
    <property type="component" value="Unassembled WGS sequence"/>
</dbReference>
<accession>A0A0L8ABK7</accession>
<dbReference type="InterPro" id="IPR053860">
    <property type="entry name" value="DUF6932"/>
</dbReference>
<reference evidence="1 2" key="1">
    <citation type="journal article" date="2012" name="J. Bacteriol.">
        <title>Genome sequence of a novel nicotine-degrading strain, Pseudomonas geniculata N1.</title>
        <authorList>
            <person name="Tang H."/>
            <person name="Yu H."/>
            <person name="Tai C."/>
            <person name="Huang K."/>
            <person name="Liu Y."/>
            <person name="Wang L."/>
            <person name="Yao Y."/>
            <person name="Wu G."/>
            <person name="Xu P."/>
        </authorList>
    </citation>
    <scope>NUCLEOTIDE SEQUENCE [LARGE SCALE GENOMIC DNA]</scope>
    <source>
        <strain evidence="1 2">N1</strain>
    </source>
</reference>